<comment type="function">
    <text evidence="13">Catalyzes the second step in the shikimate pathway.</text>
</comment>
<evidence type="ECO:0000259" key="16">
    <source>
        <dbReference type="Pfam" id="PF24621"/>
    </source>
</evidence>
<evidence type="ECO:0000256" key="8">
    <source>
        <dbReference type="ARBA" id="ARBA00022605"/>
    </source>
</evidence>
<organism evidence="17 18">
    <name type="scientific">Ficus carica</name>
    <name type="common">Common fig</name>
    <dbReference type="NCBI Taxonomy" id="3494"/>
    <lineage>
        <taxon>Eukaryota</taxon>
        <taxon>Viridiplantae</taxon>
        <taxon>Streptophyta</taxon>
        <taxon>Embryophyta</taxon>
        <taxon>Tracheophyta</taxon>
        <taxon>Spermatophyta</taxon>
        <taxon>Magnoliopsida</taxon>
        <taxon>eudicotyledons</taxon>
        <taxon>Gunneridae</taxon>
        <taxon>Pentapetalae</taxon>
        <taxon>rosids</taxon>
        <taxon>fabids</taxon>
        <taxon>Rosales</taxon>
        <taxon>Moraceae</taxon>
        <taxon>Ficeae</taxon>
        <taxon>Ficus</taxon>
    </lineage>
</organism>
<dbReference type="NCBIfam" id="TIGR01357">
    <property type="entry name" value="aroB"/>
    <property type="match status" value="1"/>
</dbReference>
<evidence type="ECO:0000256" key="9">
    <source>
        <dbReference type="ARBA" id="ARBA00022723"/>
    </source>
</evidence>
<dbReference type="InterPro" id="IPR056179">
    <property type="entry name" value="DHQS_C"/>
</dbReference>
<dbReference type="HAMAP" id="MF_00110">
    <property type="entry name" value="DHQ_synthase"/>
    <property type="match status" value="1"/>
</dbReference>
<feature type="domain" description="3-dehydroquinate synthase C-terminal" evidence="16">
    <location>
        <begin position="270"/>
        <end position="414"/>
    </location>
</feature>
<dbReference type="InterPro" id="IPR016037">
    <property type="entry name" value="DHQ_synth_AroB"/>
</dbReference>
<evidence type="ECO:0000256" key="4">
    <source>
        <dbReference type="ARBA" id="ARBA00004229"/>
    </source>
</evidence>
<dbReference type="GO" id="GO:0008652">
    <property type="term" value="P:amino acid biosynthetic process"/>
    <property type="evidence" value="ECO:0007669"/>
    <property type="project" value="UniProtKB-KW"/>
</dbReference>
<dbReference type="PANTHER" id="PTHR43622:SF7">
    <property type="entry name" value="3-DEHYDROQUINATE SYNTHASE, CHLOROPLASTIC"/>
    <property type="match status" value="1"/>
</dbReference>
<comment type="catalytic activity">
    <reaction evidence="1">
        <text>7-phospho-2-dehydro-3-deoxy-D-arabino-heptonate = 3-dehydroquinate + phosphate</text>
        <dbReference type="Rhea" id="RHEA:21968"/>
        <dbReference type="ChEBI" id="CHEBI:32364"/>
        <dbReference type="ChEBI" id="CHEBI:43474"/>
        <dbReference type="ChEBI" id="CHEBI:58394"/>
        <dbReference type="EC" id="4.2.3.4"/>
    </reaction>
</comment>
<evidence type="ECO:0000313" key="17">
    <source>
        <dbReference type="EMBL" id="GMN29020.1"/>
    </source>
</evidence>
<dbReference type="PANTHER" id="PTHR43622">
    <property type="entry name" value="3-DEHYDROQUINATE SYNTHASE"/>
    <property type="match status" value="1"/>
</dbReference>
<evidence type="ECO:0000256" key="6">
    <source>
        <dbReference type="ARBA" id="ARBA00005412"/>
    </source>
</evidence>
<comment type="pathway">
    <text evidence="5">Metabolic intermediate biosynthesis; chorismate biosynthesis; chorismate from D-erythrose 4-phosphate and phosphoenolpyruvate: step 2/7.</text>
</comment>
<keyword evidence="11" id="KW-0057">Aromatic amino acid biosynthesis</keyword>
<keyword evidence="18" id="KW-1185">Reference proteome</keyword>
<dbReference type="AlphaFoldDB" id="A0AA88CRW2"/>
<dbReference type="EC" id="4.2.3.4" evidence="7"/>
<proteinExistence type="inferred from homology"/>
<evidence type="ECO:0000256" key="1">
    <source>
        <dbReference type="ARBA" id="ARBA00001393"/>
    </source>
</evidence>
<dbReference type="Pfam" id="PF01761">
    <property type="entry name" value="DHQ_synthase"/>
    <property type="match status" value="1"/>
</dbReference>
<evidence type="ECO:0000256" key="14">
    <source>
        <dbReference type="ARBA" id="ARBA00068623"/>
    </source>
</evidence>
<dbReference type="Gene3D" id="3.40.50.1970">
    <property type="match status" value="1"/>
</dbReference>
<reference evidence="17" key="1">
    <citation type="submission" date="2023-07" db="EMBL/GenBank/DDBJ databases">
        <title>draft genome sequence of fig (Ficus carica).</title>
        <authorList>
            <person name="Takahashi T."/>
            <person name="Nishimura K."/>
        </authorList>
    </citation>
    <scope>NUCLEOTIDE SEQUENCE</scope>
</reference>
<dbReference type="Gene3D" id="1.20.1090.10">
    <property type="entry name" value="Dehydroquinate synthase-like - alpha domain"/>
    <property type="match status" value="1"/>
</dbReference>
<keyword evidence="8" id="KW-0028">Amino-acid biosynthesis</keyword>
<name>A0AA88CRW2_FICCA</name>
<dbReference type="GO" id="GO:0009423">
    <property type="term" value="P:chorismate biosynthetic process"/>
    <property type="evidence" value="ECO:0007669"/>
    <property type="project" value="UniProtKB-ARBA"/>
</dbReference>
<dbReference type="GO" id="GO:0009073">
    <property type="term" value="P:aromatic amino acid family biosynthetic process"/>
    <property type="evidence" value="ECO:0007669"/>
    <property type="project" value="UniProtKB-KW"/>
</dbReference>
<dbReference type="Pfam" id="PF24621">
    <property type="entry name" value="DHQS_C"/>
    <property type="match status" value="1"/>
</dbReference>
<evidence type="ECO:0000256" key="11">
    <source>
        <dbReference type="ARBA" id="ARBA00023141"/>
    </source>
</evidence>
<dbReference type="GO" id="GO:0009507">
    <property type="term" value="C:chloroplast"/>
    <property type="evidence" value="ECO:0007669"/>
    <property type="project" value="UniProtKB-SubCell"/>
</dbReference>
<dbReference type="InterPro" id="IPR030960">
    <property type="entry name" value="DHQS/DOIS_N"/>
</dbReference>
<evidence type="ECO:0000256" key="3">
    <source>
        <dbReference type="ARBA" id="ARBA00001968"/>
    </source>
</evidence>
<evidence type="ECO:0000256" key="10">
    <source>
        <dbReference type="ARBA" id="ARBA00023027"/>
    </source>
</evidence>
<dbReference type="InterPro" id="IPR050071">
    <property type="entry name" value="Dehydroquinate_synthase"/>
</dbReference>
<keyword evidence="10" id="KW-0520">NAD</keyword>
<evidence type="ECO:0000256" key="7">
    <source>
        <dbReference type="ARBA" id="ARBA00013031"/>
    </source>
</evidence>
<dbReference type="GO" id="GO:0046872">
    <property type="term" value="F:metal ion binding"/>
    <property type="evidence" value="ECO:0007669"/>
    <property type="project" value="UniProtKB-KW"/>
</dbReference>
<evidence type="ECO:0000256" key="5">
    <source>
        <dbReference type="ARBA" id="ARBA00004661"/>
    </source>
</evidence>
<sequence>MASSTTGINPLFASLSPNSSDRLQSAAALNLRFSSSLVSPSSVELTRTRNSPLTAAATRARVSSTRFTICAAQVMDQSPATKSPPATIVEVDLGDRSYPIYIGSGLLNQPELLQRHVHGKRVLIVTNTTVAPLYLDKVVEALTKGNPNVSVDSVILPDGEKYKNMVGETLMKVFDKAIESRLDRRCTFVALGGGVIGDMCGFAAAAFLRGVNFIQIPTTVMAQVDSSVGGKTGINHPLGKNLIGAFFQPQCVLIDTDTLNTLPDRELASGLAEVIKYGLIRDAEFFEWQEKNIKALMARDPSALAYAIKRSCENKAEVVSLDEKESGLRATLNLGHTFGHAIETGLGYGEWLHGEAVAAGTVMAVDMSYRLGWIDDSIVKRVYSILEQANLPTAPPDTLTVEMFKSVMAVDKKVADGLLRLILLKGPLGSCVFTGDYDRKALDETLHAFCKS</sequence>
<evidence type="ECO:0000313" key="18">
    <source>
        <dbReference type="Proteomes" id="UP001187192"/>
    </source>
</evidence>
<keyword evidence="9" id="KW-0479">Metal-binding</keyword>
<comment type="caution">
    <text evidence="17">The sequence shown here is derived from an EMBL/GenBank/DDBJ whole genome shotgun (WGS) entry which is preliminary data.</text>
</comment>
<comment type="similarity">
    <text evidence="6">Belongs to the sugar phosphate cyclases superfamily. Dehydroquinate synthase family.</text>
</comment>
<gene>
    <name evidence="17" type="ORF">TIFTF001_002275</name>
</gene>
<dbReference type="FunFam" id="1.20.1090.10:FF:000002">
    <property type="entry name" value="3-dehydroquinate synthase"/>
    <property type="match status" value="1"/>
</dbReference>
<dbReference type="FunFam" id="3.40.50.1970:FF:000001">
    <property type="entry name" value="3-dehydroquinate synthase"/>
    <property type="match status" value="1"/>
</dbReference>
<feature type="domain" description="3-dehydroquinate synthase N-terminal" evidence="15">
    <location>
        <begin position="154"/>
        <end position="268"/>
    </location>
</feature>
<evidence type="ECO:0000259" key="15">
    <source>
        <dbReference type="Pfam" id="PF01761"/>
    </source>
</evidence>
<comment type="cofactor">
    <cofactor evidence="2">
        <name>NAD(+)</name>
        <dbReference type="ChEBI" id="CHEBI:57540"/>
    </cofactor>
</comment>
<comment type="subcellular location">
    <subcellularLocation>
        <location evidence="4">Plastid</location>
        <location evidence="4">Chloroplast</location>
    </subcellularLocation>
</comment>
<comment type="cofactor">
    <cofactor evidence="3">
        <name>a divalent metal cation</name>
        <dbReference type="ChEBI" id="CHEBI:60240"/>
    </cofactor>
</comment>
<evidence type="ECO:0000256" key="2">
    <source>
        <dbReference type="ARBA" id="ARBA00001911"/>
    </source>
</evidence>
<dbReference type="CDD" id="cd08195">
    <property type="entry name" value="DHQS"/>
    <property type="match status" value="1"/>
</dbReference>
<dbReference type="GO" id="GO:0003856">
    <property type="term" value="F:3-dehydroquinate synthase activity"/>
    <property type="evidence" value="ECO:0007669"/>
    <property type="project" value="UniProtKB-EC"/>
</dbReference>
<dbReference type="Proteomes" id="UP001187192">
    <property type="component" value="Unassembled WGS sequence"/>
</dbReference>
<evidence type="ECO:0000256" key="13">
    <source>
        <dbReference type="ARBA" id="ARBA00056090"/>
    </source>
</evidence>
<accession>A0AA88CRW2</accession>
<dbReference type="EMBL" id="BTGU01000002">
    <property type="protein sequence ID" value="GMN29020.1"/>
    <property type="molecule type" value="Genomic_DNA"/>
</dbReference>
<keyword evidence="12" id="KW-0456">Lyase</keyword>
<dbReference type="SUPFAM" id="SSF56796">
    <property type="entry name" value="Dehydroquinate synthase-like"/>
    <property type="match status" value="1"/>
</dbReference>
<protein>
    <recommendedName>
        <fullName evidence="14">3-dehydroquinate synthase, chloroplastic</fullName>
        <ecNumber evidence="7">4.2.3.4</ecNumber>
    </recommendedName>
</protein>
<evidence type="ECO:0000256" key="12">
    <source>
        <dbReference type="ARBA" id="ARBA00023239"/>
    </source>
</evidence>